<dbReference type="EMBL" id="QGMY01000007">
    <property type="protein sequence ID" value="PWR72251.1"/>
    <property type="molecule type" value="Genomic_DNA"/>
</dbReference>
<dbReference type="InterPro" id="IPR018935">
    <property type="entry name" value="RIO_kinase_CS"/>
</dbReference>
<dbReference type="GO" id="GO:0004674">
    <property type="term" value="F:protein serine/threonine kinase activity"/>
    <property type="evidence" value="ECO:0007669"/>
    <property type="project" value="UniProtKB-KW"/>
</dbReference>
<dbReference type="InterPro" id="IPR051272">
    <property type="entry name" value="RIO-type_Ser/Thr_kinase"/>
</dbReference>
<dbReference type="OrthoDB" id="31344at2157"/>
<gene>
    <name evidence="13" type="ORF">DK846_09750</name>
</gene>
<keyword evidence="7 13" id="KW-0418">Kinase</keyword>
<dbReference type="CDD" id="cd05145">
    <property type="entry name" value="RIO1_like"/>
    <property type="match status" value="1"/>
</dbReference>
<keyword evidence="5" id="KW-0479">Metal-binding</keyword>
<comment type="caution">
    <text evidence="13">The sequence shown here is derived from an EMBL/GenBank/DDBJ whole genome shotgun (WGS) entry which is preliminary data.</text>
</comment>
<comment type="catalytic activity">
    <reaction evidence="11">
        <text>L-seryl-[protein] + ATP = O-phospho-L-seryl-[protein] + ADP + H(+)</text>
        <dbReference type="Rhea" id="RHEA:17989"/>
        <dbReference type="Rhea" id="RHEA-COMP:9863"/>
        <dbReference type="Rhea" id="RHEA-COMP:11604"/>
        <dbReference type="ChEBI" id="CHEBI:15378"/>
        <dbReference type="ChEBI" id="CHEBI:29999"/>
        <dbReference type="ChEBI" id="CHEBI:30616"/>
        <dbReference type="ChEBI" id="CHEBI:83421"/>
        <dbReference type="ChEBI" id="CHEBI:456216"/>
        <dbReference type="EC" id="2.7.11.1"/>
    </reaction>
</comment>
<evidence type="ECO:0000259" key="12">
    <source>
        <dbReference type="PROSITE" id="PS50011"/>
    </source>
</evidence>
<dbReference type="PANTHER" id="PTHR45723">
    <property type="entry name" value="SERINE/THREONINE-PROTEIN KINASE RIO1"/>
    <property type="match status" value="1"/>
</dbReference>
<evidence type="ECO:0000313" key="14">
    <source>
        <dbReference type="Proteomes" id="UP000245657"/>
    </source>
</evidence>
<evidence type="ECO:0000256" key="8">
    <source>
        <dbReference type="ARBA" id="ARBA00022840"/>
    </source>
</evidence>
<sequence length="250" mass="28510">MRIKDLDQLKVREDVFDEITLLALYKMVNKGWISAIGGSISTGKEANVFLADRKEEQVAIKIYMTRTANFQKMQNYIAGDRRFINIGKTRRDIVFAWTRKEFSNLKRALEAGLAVPKPLVFDRNILVMEFLGEDEIPYPQLRVAKIPDPAVVYASLMESLRILWQTAKLVHGDLSEYNILYGGGKAWLIDMGQAVTPDHPHSIIFLRRDLEQLNRFFSPLCETMVLIEAMRQVTGIPHLPENAGTELSEA</sequence>
<dbReference type="Proteomes" id="UP000245657">
    <property type="component" value="Unassembled WGS sequence"/>
</dbReference>
<organism evidence="13 14">
    <name type="scientific">Methanospirillum lacunae</name>
    <dbReference type="NCBI Taxonomy" id="668570"/>
    <lineage>
        <taxon>Archaea</taxon>
        <taxon>Methanobacteriati</taxon>
        <taxon>Methanobacteriota</taxon>
        <taxon>Stenosarchaea group</taxon>
        <taxon>Methanomicrobia</taxon>
        <taxon>Methanomicrobiales</taxon>
        <taxon>Methanospirillaceae</taxon>
        <taxon>Methanospirillum</taxon>
    </lineage>
</organism>
<dbReference type="InterPro" id="IPR018934">
    <property type="entry name" value="RIO_dom"/>
</dbReference>
<protein>
    <recommendedName>
        <fullName evidence="2">non-specific serine/threonine protein kinase</fullName>
        <ecNumber evidence="2">2.7.11.1</ecNumber>
    </recommendedName>
</protein>
<keyword evidence="6" id="KW-0547">Nucleotide-binding</keyword>
<dbReference type="InterPro" id="IPR000687">
    <property type="entry name" value="RIO_kinase"/>
</dbReference>
<evidence type="ECO:0000313" key="13">
    <source>
        <dbReference type="EMBL" id="PWR72251.1"/>
    </source>
</evidence>
<keyword evidence="3 13" id="KW-0723">Serine/threonine-protein kinase</keyword>
<dbReference type="Gene3D" id="1.10.510.10">
    <property type="entry name" value="Transferase(Phosphotransferase) domain 1"/>
    <property type="match status" value="1"/>
</dbReference>
<dbReference type="SUPFAM" id="SSF56112">
    <property type="entry name" value="Protein kinase-like (PK-like)"/>
    <property type="match status" value="1"/>
</dbReference>
<proteinExistence type="inferred from homology"/>
<dbReference type="PROSITE" id="PS01245">
    <property type="entry name" value="RIO1"/>
    <property type="match status" value="1"/>
</dbReference>
<keyword evidence="4" id="KW-0808">Transferase</keyword>
<dbReference type="GeneID" id="97547867"/>
<dbReference type="GO" id="GO:0046872">
    <property type="term" value="F:metal ion binding"/>
    <property type="evidence" value="ECO:0007669"/>
    <property type="project" value="UniProtKB-KW"/>
</dbReference>
<dbReference type="AlphaFoldDB" id="A0A2V2N9H8"/>
<dbReference type="Gene3D" id="3.30.200.20">
    <property type="entry name" value="Phosphorylase Kinase, domain 1"/>
    <property type="match status" value="1"/>
</dbReference>
<accession>A0A2V2N9H8</accession>
<dbReference type="SMART" id="SM00090">
    <property type="entry name" value="RIO"/>
    <property type="match status" value="1"/>
</dbReference>
<evidence type="ECO:0000256" key="7">
    <source>
        <dbReference type="ARBA" id="ARBA00022777"/>
    </source>
</evidence>
<keyword evidence="14" id="KW-1185">Reference proteome</keyword>
<dbReference type="GO" id="GO:0005524">
    <property type="term" value="F:ATP binding"/>
    <property type="evidence" value="ECO:0007669"/>
    <property type="project" value="UniProtKB-KW"/>
</dbReference>
<dbReference type="EC" id="2.7.11.1" evidence="2"/>
<keyword evidence="9" id="KW-0460">Magnesium</keyword>
<evidence type="ECO:0000256" key="1">
    <source>
        <dbReference type="ARBA" id="ARBA00009196"/>
    </source>
</evidence>
<comment type="catalytic activity">
    <reaction evidence="10">
        <text>L-threonyl-[protein] + ATP = O-phospho-L-threonyl-[protein] + ADP + H(+)</text>
        <dbReference type="Rhea" id="RHEA:46608"/>
        <dbReference type="Rhea" id="RHEA-COMP:11060"/>
        <dbReference type="Rhea" id="RHEA-COMP:11605"/>
        <dbReference type="ChEBI" id="CHEBI:15378"/>
        <dbReference type="ChEBI" id="CHEBI:30013"/>
        <dbReference type="ChEBI" id="CHEBI:30616"/>
        <dbReference type="ChEBI" id="CHEBI:61977"/>
        <dbReference type="ChEBI" id="CHEBI:456216"/>
        <dbReference type="EC" id="2.7.11.1"/>
    </reaction>
</comment>
<name>A0A2V2N9H8_9EURY</name>
<evidence type="ECO:0000256" key="6">
    <source>
        <dbReference type="ARBA" id="ARBA00022741"/>
    </source>
</evidence>
<dbReference type="Pfam" id="PF01163">
    <property type="entry name" value="RIO1"/>
    <property type="match status" value="1"/>
</dbReference>
<feature type="domain" description="Protein kinase" evidence="12">
    <location>
        <begin position="34"/>
        <end position="250"/>
    </location>
</feature>
<keyword evidence="8" id="KW-0067">ATP-binding</keyword>
<evidence type="ECO:0000256" key="10">
    <source>
        <dbReference type="ARBA" id="ARBA00047899"/>
    </source>
</evidence>
<comment type="similarity">
    <text evidence="1">Belongs to the protein kinase superfamily. RIO-type Ser/Thr kinase family.</text>
</comment>
<dbReference type="InterPro" id="IPR000719">
    <property type="entry name" value="Prot_kinase_dom"/>
</dbReference>
<evidence type="ECO:0000256" key="2">
    <source>
        <dbReference type="ARBA" id="ARBA00012513"/>
    </source>
</evidence>
<dbReference type="PROSITE" id="PS50011">
    <property type="entry name" value="PROTEIN_KINASE_DOM"/>
    <property type="match status" value="1"/>
</dbReference>
<dbReference type="InterPro" id="IPR011009">
    <property type="entry name" value="Kinase-like_dom_sf"/>
</dbReference>
<evidence type="ECO:0000256" key="3">
    <source>
        <dbReference type="ARBA" id="ARBA00022527"/>
    </source>
</evidence>
<evidence type="ECO:0000256" key="9">
    <source>
        <dbReference type="ARBA" id="ARBA00022842"/>
    </source>
</evidence>
<evidence type="ECO:0000256" key="4">
    <source>
        <dbReference type="ARBA" id="ARBA00022679"/>
    </source>
</evidence>
<evidence type="ECO:0000256" key="5">
    <source>
        <dbReference type="ARBA" id="ARBA00022723"/>
    </source>
</evidence>
<reference evidence="13 14" key="1">
    <citation type="submission" date="2018-05" db="EMBL/GenBank/DDBJ databases">
        <title>Draft genome of Methanospirillum lacunae Ki8-1.</title>
        <authorList>
            <person name="Dueholm M.S."/>
            <person name="Nielsen P.H."/>
            <person name="Bakmann L.F."/>
            <person name="Otzen D.E."/>
        </authorList>
    </citation>
    <scope>NUCLEOTIDE SEQUENCE [LARGE SCALE GENOMIC DNA]</scope>
    <source>
        <strain evidence="13 14">Ki8-1</strain>
    </source>
</reference>
<evidence type="ECO:0000256" key="11">
    <source>
        <dbReference type="ARBA" id="ARBA00048679"/>
    </source>
</evidence>
<dbReference type="RefSeq" id="WP_109968740.1">
    <property type="nucleotide sequence ID" value="NZ_CP176093.1"/>
</dbReference>